<reference evidence="7 8" key="2">
    <citation type="submission" date="2018-11" db="EMBL/GenBank/DDBJ databases">
        <authorList>
            <consortium name="Pathogen Informatics"/>
        </authorList>
    </citation>
    <scope>NUCLEOTIDE SEQUENCE [LARGE SCALE GENOMIC DNA]</scope>
</reference>
<protein>
    <recommendedName>
        <fullName evidence="6">Bestrophin homolog</fullName>
    </recommendedName>
</protein>
<dbReference type="OrthoDB" id="201595at2759"/>
<keyword evidence="6" id="KW-0813">Transport</keyword>
<dbReference type="EMBL" id="UYRT01001154">
    <property type="protein sequence ID" value="VDK29286.1"/>
    <property type="molecule type" value="Genomic_DNA"/>
</dbReference>
<gene>
    <name evidence="7" type="ORF">GPUH_LOCUS1051</name>
</gene>
<comment type="similarity">
    <text evidence="5 6">Belongs to the anion channel-forming bestrophin (TC 1.A.46) family. Calcium-sensitive chloride channel subfamily.</text>
</comment>
<keyword evidence="6" id="KW-1003">Cell membrane</keyword>
<keyword evidence="3" id="KW-1133">Transmembrane helix</keyword>
<dbReference type="PANTHER" id="PTHR10736:SF61">
    <property type="entry name" value="BESTROPHIN HOMOLOG 24"/>
    <property type="match status" value="1"/>
</dbReference>
<evidence type="ECO:0000256" key="1">
    <source>
        <dbReference type="ARBA" id="ARBA00004370"/>
    </source>
</evidence>
<organism evidence="9">
    <name type="scientific">Gongylonema pulchrum</name>
    <dbReference type="NCBI Taxonomy" id="637853"/>
    <lineage>
        <taxon>Eukaryota</taxon>
        <taxon>Metazoa</taxon>
        <taxon>Ecdysozoa</taxon>
        <taxon>Nematoda</taxon>
        <taxon>Chromadorea</taxon>
        <taxon>Rhabditida</taxon>
        <taxon>Spirurina</taxon>
        <taxon>Spiruromorpha</taxon>
        <taxon>Spiruroidea</taxon>
        <taxon>Gongylonematidae</taxon>
        <taxon>Gongylonema</taxon>
    </lineage>
</organism>
<dbReference type="GO" id="GO:0005886">
    <property type="term" value="C:plasma membrane"/>
    <property type="evidence" value="ECO:0007669"/>
    <property type="project" value="UniProtKB-SubCell"/>
</dbReference>
<proteinExistence type="inferred from homology"/>
<evidence type="ECO:0000313" key="8">
    <source>
        <dbReference type="Proteomes" id="UP000271098"/>
    </source>
</evidence>
<dbReference type="GO" id="GO:0005254">
    <property type="term" value="F:chloride channel activity"/>
    <property type="evidence" value="ECO:0007669"/>
    <property type="project" value="UniProtKB-KW"/>
</dbReference>
<dbReference type="InterPro" id="IPR000615">
    <property type="entry name" value="Bestrophin"/>
</dbReference>
<keyword evidence="8" id="KW-1185">Reference proteome</keyword>
<name>A0A183CX60_9BILA</name>
<dbReference type="WBParaSite" id="GPUH_0000105101-mRNA-1">
    <property type="protein sequence ID" value="GPUH_0000105101-mRNA-1"/>
    <property type="gene ID" value="GPUH_0000105101"/>
</dbReference>
<accession>A0A183CX60</accession>
<keyword evidence="6" id="KW-0869">Chloride channel</keyword>
<comment type="subcellular location">
    <subcellularLocation>
        <location evidence="6">Cell membrane</location>
        <topology evidence="6">Multi-pass membrane protein</topology>
    </subcellularLocation>
    <subcellularLocation>
        <location evidence="1">Membrane</location>
    </subcellularLocation>
</comment>
<keyword evidence="2" id="KW-0812">Transmembrane</keyword>
<evidence type="ECO:0000313" key="7">
    <source>
        <dbReference type="EMBL" id="VDK29286.1"/>
    </source>
</evidence>
<evidence type="ECO:0000256" key="4">
    <source>
        <dbReference type="ARBA" id="ARBA00023136"/>
    </source>
</evidence>
<reference evidence="9" key="1">
    <citation type="submission" date="2016-06" db="UniProtKB">
        <authorList>
            <consortium name="WormBaseParasite"/>
        </authorList>
    </citation>
    <scope>IDENTIFICATION</scope>
</reference>
<evidence type="ECO:0000256" key="3">
    <source>
        <dbReference type="ARBA" id="ARBA00022989"/>
    </source>
</evidence>
<evidence type="ECO:0000313" key="9">
    <source>
        <dbReference type="WBParaSite" id="GPUH_0000105101-mRNA-1"/>
    </source>
</evidence>
<keyword evidence="4" id="KW-0472">Membrane</keyword>
<comment type="function">
    <text evidence="6">Forms chloride channels.</text>
</comment>
<evidence type="ECO:0000256" key="6">
    <source>
        <dbReference type="RuleBase" id="RU363126"/>
    </source>
</evidence>
<dbReference type="Proteomes" id="UP000271098">
    <property type="component" value="Unassembled WGS sequence"/>
</dbReference>
<keyword evidence="6" id="KW-0868">Chloride</keyword>
<dbReference type="InterPro" id="IPR021134">
    <property type="entry name" value="Bestrophin-like"/>
</dbReference>
<dbReference type="AlphaFoldDB" id="A0A183CX60"/>
<dbReference type="GO" id="GO:0034707">
    <property type="term" value="C:chloride channel complex"/>
    <property type="evidence" value="ECO:0007669"/>
    <property type="project" value="UniProtKB-KW"/>
</dbReference>
<dbReference type="Pfam" id="PF01062">
    <property type="entry name" value="Bestrophin"/>
    <property type="match status" value="3"/>
</dbReference>
<dbReference type="PANTHER" id="PTHR10736">
    <property type="entry name" value="BESTROPHIN"/>
    <property type="match status" value="1"/>
</dbReference>
<evidence type="ECO:0000256" key="2">
    <source>
        <dbReference type="ARBA" id="ARBA00022692"/>
    </source>
</evidence>
<keyword evidence="6" id="KW-0407">Ion channel</keyword>
<evidence type="ECO:0000256" key="5">
    <source>
        <dbReference type="ARBA" id="ARBA00034769"/>
    </source>
</evidence>
<sequence>MIPIEFMLGFFVQAITTRWQRMAYEMGFIDEFVPTNFYPLLHKCLVQRCIMFFEVIIVGQHKLLLYVSVHLPTVHINVKVHYRNCALVLSVISYMQRCSKRYSMSLTVAGYMRGDTDYSRMLRRNVVRYVCLAQVLASRNISTAVRKRFPTVSSLVTAGELFKIPEVPHYIFGFMLPHELQKFEEIGAEMGSRFWLPIQWAISVVYDARKAGLIESDYFCERICKNINIYLTTGKEMIKIRITTNAEGNDKAKEFCDKLKFSKLQEIRQFRRCLGSMCKFDWVPLPLAYPQLVYLAVHVYFLINLISKQEIMLPVTHNNQHKTYSIAAEVSKRILTGVLPNAKIKCRATTKTRLCLVRTCLAGSGVRFL</sequence>
<keyword evidence="6" id="KW-0406">Ion transport</keyword>